<keyword evidence="5" id="KW-1185">Reference proteome</keyword>
<dbReference type="AlphaFoldDB" id="A0A9P8TY76"/>
<evidence type="ECO:0000256" key="3">
    <source>
        <dbReference type="SAM" id="SignalP"/>
    </source>
</evidence>
<keyword evidence="2" id="KW-1133">Transmembrane helix</keyword>
<feature type="compositionally biased region" description="Low complexity" evidence="1">
    <location>
        <begin position="811"/>
        <end position="824"/>
    </location>
</feature>
<dbReference type="Proteomes" id="UP000827724">
    <property type="component" value="Unassembled WGS sequence"/>
</dbReference>
<evidence type="ECO:0000256" key="2">
    <source>
        <dbReference type="SAM" id="Phobius"/>
    </source>
</evidence>
<feature type="compositionally biased region" description="Polar residues" evidence="1">
    <location>
        <begin position="795"/>
        <end position="806"/>
    </location>
</feature>
<feature type="transmembrane region" description="Helical" evidence="2">
    <location>
        <begin position="264"/>
        <end position="289"/>
    </location>
</feature>
<sequence length="987" mass="102588">MSRRIPSYMLLLLFTLIFTVTAAPLSSSRSIDSFVPSCATQCFDSFLSISYADRPARTLAALCPRIGAYGFTIGEAAVQCLAAERAAGACSEQVVSDAVIDQAYFMCYGQPAALSPTHTVITATLAVPLFGTGPITFPPVTKTSDETAIPTAIPRETQSSLSLPTTLVTDPTSLSSARSSTARPTSRSRSTATSTTVSTTRPSPTSFKSSTSSSADVLTTEPVATTFTGTSTPTAEASSTGVPSSISGGQGEKKTPASLSTGQVAGIAIGCITGAGFVGLGIAVFCRCLRKRRSRFGRQMRKDGRPLGDSWGYGPEKGPNGGGGGTDSWIANQLRAPLEPGPVPPPTKSWYNRASWRPSAIGLAISPGHARGASPAATPTSARPLSKLLPAKPVMDQGPPKLQVSLPSRDGDAHFGAAALMGAAAAGMSSGAVMSGAIAASSPPKPAARPAVPPATREPAVVARPSIQPRNLTPRSKPQPPSPLKLIIPKTGNLKPFVPVVTRHDSSTTEFEEDGRASLSPGGQIWRPPPADPLTAATYYVADRSGNWRLGDPARALEIAELEASISPLTAAPRSAAPKLVAGLGLATGPAGALALVKAASKRQADRAASAAKAAEQSRQSALGIVMPPEKTIRAVEPSISSDEDIQEQEQQPYAPRPLFSGNGNASSFPRRSSTHRRSSTRSLTRRQIGSTDSGVTAFSTSTDDTDSRSPPPLEQSDNLSPVVESPRLTRRRSPTLYPKIPASLDAAMPSSPGKSNSGVTAAKAGNATGLPKPTMGDRPAQPSPSFGAPLAAGTMSSYGNMPTKRQGSKVAAPRAAEAPDAVRTSSPMRRVQGPAPRPDEGYDRGQRSQAPQQANPPAQPNASLRTYPPQKHQQYPAPAYQGPPSNNYSMPTSTTTAASALSTDSQSSSLLAKRLGTSRAANMAIPVPQSGPSSAQSKWLRQQGGEPSTPKMMLPPDLPTELPATPVWKPRLTPTRRGDDLFLIAQ</sequence>
<feature type="compositionally biased region" description="Basic and acidic residues" evidence="1">
    <location>
        <begin position="838"/>
        <end position="847"/>
    </location>
</feature>
<feature type="compositionally biased region" description="Polar residues" evidence="1">
    <location>
        <begin position="156"/>
        <end position="170"/>
    </location>
</feature>
<protein>
    <recommendedName>
        <fullName evidence="6">Extracellular membrane protein CFEM domain-containing protein</fullName>
    </recommendedName>
</protein>
<dbReference type="OrthoDB" id="3946741at2759"/>
<evidence type="ECO:0000313" key="4">
    <source>
        <dbReference type="EMBL" id="KAH6609514.1"/>
    </source>
</evidence>
<evidence type="ECO:0008006" key="6">
    <source>
        <dbReference type="Google" id="ProtNLM"/>
    </source>
</evidence>
<feature type="region of interest" description="Disordered" evidence="1">
    <location>
        <begin position="300"/>
        <end position="330"/>
    </location>
</feature>
<gene>
    <name evidence="4" type="ORF">Trco_002860</name>
</gene>
<feature type="compositionally biased region" description="Low complexity" evidence="1">
    <location>
        <begin position="171"/>
        <end position="214"/>
    </location>
</feature>
<feature type="chain" id="PRO_5040270928" description="Extracellular membrane protein CFEM domain-containing protein" evidence="3">
    <location>
        <begin position="23"/>
        <end position="987"/>
    </location>
</feature>
<reference evidence="4" key="1">
    <citation type="submission" date="2021-08" db="EMBL/GenBank/DDBJ databases">
        <title>Chromosome-Level Trichoderma cornu-damae using Hi-C Data.</title>
        <authorList>
            <person name="Kim C.S."/>
        </authorList>
    </citation>
    <scope>NUCLEOTIDE SEQUENCE</scope>
    <source>
        <strain evidence="4">KA19-0412C</strain>
    </source>
</reference>
<feature type="compositionally biased region" description="Low complexity" evidence="1">
    <location>
        <begin position="874"/>
        <end position="885"/>
    </location>
</feature>
<feature type="region of interest" description="Disordered" evidence="1">
    <location>
        <begin position="152"/>
        <end position="254"/>
    </location>
</feature>
<feature type="compositionally biased region" description="Low complexity" evidence="1">
    <location>
        <begin position="893"/>
        <end position="906"/>
    </location>
</feature>
<organism evidence="4 5">
    <name type="scientific">Trichoderma cornu-damae</name>
    <dbReference type="NCBI Taxonomy" id="654480"/>
    <lineage>
        <taxon>Eukaryota</taxon>
        <taxon>Fungi</taxon>
        <taxon>Dikarya</taxon>
        <taxon>Ascomycota</taxon>
        <taxon>Pezizomycotina</taxon>
        <taxon>Sordariomycetes</taxon>
        <taxon>Hypocreomycetidae</taxon>
        <taxon>Hypocreales</taxon>
        <taxon>Hypocreaceae</taxon>
        <taxon>Trichoderma</taxon>
    </lineage>
</organism>
<feature type="compositionally biased region" description="Polar residues" evidence="1">
    <location>
        <begin position="688"/>
        <end position="699"/>
    </location>
</feature>
<feature type="region of interest" description="Disordered" evidence="1">
    <location>
        <begin position="506"/>
        <end position="530"/>
    </location>
</feature>
<feature type="compositionally biased region" description="Pro residues" evidence="1">
    <location>
        <begin position="443"/>
        <end position="453"/>
    </location>
</feature>
<name>A0A9P8TY76_9HYPO</name>
<keyword evidence="3" id="KW-0732">Signal</keyword>
<feature type="region of interest" description="Disordered" evidence="1">
    <location>
        <begin position="927"/>
        <end position="980"/>
    </location>
</feature>
<feature type="region of interest" description="Disordered" evidence="1">
    <location>
        <begin position="637"/>
        <end position="906"/>
    </location>
</feature>
<evidence type="ECO:0000313" key="5">
    <source>
        <dbReference type="Proteomes" id="UP000827724"/>
    </source>
</evidence>
<keyword evidence="2" id="KW-0472">Membrane</keyword>
<feature type="transmembrane region" description="Helical" evidence="2">
    <location>
        <begin position="415"/>
        <end position="440"/>
    </location>
</feature>
<proteinExistence type="predicted"/>
<accession>A0A9P8TY76</accession>
<feature type="compositionally biased region" description="Low complexity" evidence="1">
    <location>
        <begin position="454"/>
        <end position="465"/>
    </location>
</feature>
<evidence type="ECO:0000256" key="1">
    <source>
        <dbReference type="SAM" id="MobiDB-lite"/>
    </source>
</evidence>
<feature type="compositionally biased region" description="Low complexity" evidence="1">
    <location>
        <begin position="225"/>
        <end position="234"/>
    </location>
</feature>
<feature type="signal peptide" evidence="3">
    <location>
        <begin position="1"/>
        <end position="22"/>
    </location>
</feature>
<feature type="region of interest" description="Disordered" evidence="1">
    <location>
        <begin position="439"/>
        <end position="488"/>
    </location>
</feature>
<feature type="compositionally biased region" description="Polar residues" evidence="1">
    <location>
        <begin position="931"/>
        <end position="941"/>
    </location>
</feature>
<feature type="compositionally biased region" description="Polar residues" evidence="1">
    <location>
        <begin position="235"/>
        <end position="247"/>
    </location>
</feature>
<comment type="caution">
    <text evidence="4">The sequence shown here is derived from an EMBL/GenBank/DDBJ whole genome shotgun (WGS) entry which is preliminary data.</text>
</comment>
<dbReference type="EMBL" id="JAIWOZ010000002">
    <property type="protein sequence ID" value="KAH6609514.1"/>
    <property type="molecule type" value="Genomic_DNA"/>
</dbReference>
<keyword evidence="2" id="KW-0812">Transmembrane</keyword>
<feature type="compositionally biased region" description="Low complexity" evidence="1">
    <location>
        <begin position="850"/>
        <end position="863"/>
    </location>
</feature>